<evidence type="ECO:0000256" key="4">
    <source>
        <dbReference type="ARBA" id="ARBA00023002"/>
    </source>
</evidence>
<keyword evidence="4" id="KW-0560">Oxidoreductase</keyword>
<dbReference type="PANTHER" id="PTHR43004">
    <property type="entry name" value="TRK SYSTEM POTASSIUM UPTAKE PROTEIN"/>
    <property type="match status" value="1"/>
</dbReference>
<sequence length="552" mass="59613">MSEPTKLVVIAGAGPTGLTMALALAKSGVKVRIIDEATEEHDAARGTAITPRTQELLAVLGAAKDIAAVATGPLPMAVYGPDGKTIVKAFEWSESAQPSPTIPFNKIASIGQSEVEKIMRRHIKSYGFEVELGKELVGVSQDENSVIAQVSLVGKSEQTEIKCDYLVAADGAKGRSRHFIGVSFLGETKAADRMWAANVEVPGFSREYWHRWGDFAIAATSLKPINPGSQFQMQTLGPRLPKDVPQDLAGTQELFNSITKRDDLVITDIRWITQWKANIRMTDKFSVGRVFLAGDVAHCHSPAGGQGTNTAMQDSFNLAWKLALVMKGKASPTLLKTYEAERMPVVAEMLNLSNDLHAKAFPHIPNSAFDAPPDATASTDPMMRSSKLLQLGVNYRSSPIILDERDSGEKSTDKNPYGTMGDKVRAGDRAPYVGKLQGKETVDLFILLRDTLSHLVLYFTASAPDSFDELAPFIQSQLLEVAVISSAALDLDVKPGVSYLVDSTGLAGQAYDVPSDRDVFVVVRPDAIIGAYVFSAKGVLKYFSLLGLVLAN</sequence>
<evidence type="ECO:0000313" key="6">
    <source>
        <dbReference type="EMBL" id="KAK7032709.1"/>
    </source>
</evidence>
<dbReference type="Pfam" id="PF01494">
    <property type="entry name" value="FAD_binding_3"/>
    <property type="match status" value="1"/>
</dbReference>
<feature type="domain" description="FAD-binding" evidence="5">
    <location>
        <begin position="8"/>
        <end position="351"/>
    </location>
</feature>
<dbReference type="GO" id="GO:0016709">
    <property type="term" value="F:oxidoreductase activity, acting on paired donors, with incorporation or reduction of molecular oxygen, NAD(P)H as one donor, and incorporation of one atom of oxygen"/>
    <property type="evidence" value="ECO:0007669"/>
    <property type="project" value="UniProtKB-ARBA"/>
</dbReference>
<comment type="caution">
    <text evidence="6">The sequence shown here is derived from an EMBL/GenBank/DDBJ whole genome shotgun (WGS) entry which is preliminary data.</text>
</comment>
<evidence type="ECO:0000256" key="2">
    <source>
        <dbReference type="ARBA" id="ARBA00022630"/>
    </source>
</evidence>
<dbReference type="EMBL" id="JAWWNJ010000023">
    <property type="protein sequence ID" value="KAK7032709.1"/>
    <property type="molecule type" value="Genomic_DNA"/>
</dbReference>
<dbReference type="AlphaFoldDB" id="A0AAW0C282"/>
<dbReference type="Gene3D" id="3.30.70.2450">
    <property type="match status" value="1"/>
</dbReference>
<evidence type="ECO:0000256" key="1">
    <source>
        <dbReference type="ARBA" id="ARBA00001974"/>
    </source>
</evidence>
<dbReference type="InterPro" id="IPR036188">
    <property type="entry name" value="FAD/NAD-bd_sf"/>
</dbReference>
<protein>
    <submittedName>
        <fullName evidence="6">Pentachlorophenol 4-monooxygenase</fullName>
    </submittedName>
</protein>
<dbReference type="InterPro" id="IPR050641">
    <property type="entry name" value="RIFMO-like"/>
</dbReference>
<name>A0AAW0C282_9AGAR</name>
<organism evidence="6 7">
    <name type="scientific">Favolaschia claudopus</name>
    <dbReference type="NCBI Taxonomy" id="2862362"/>
    <lineage>
        <taxon>Eukaryota</taxon>
        <taxon>Fungi</taxon>
        <taxon>Dikarya</taxon>
        <taxon>Basidiomycota</taxon>
        <taxon>Agaricomycotina</taxon>
        <taxon>Agaricomycetes</taxon>
        <taxon>Agaricomycetidae</taxon>
        <taxon>Agaricales</taxon>
        <taxon>Marasmiineae</taxon>
        <taxon>Mycenaceae</taxon>
        <taxon>Favolaschia</taxon>
    </lineage>
</organism>
<gene>
    <name evidence="6" type="ORF">R3P38DRAFT_2520710</name>
</gene>
<dbReference type="GO" id="GO:0071949">
    <property type="term" value="F:FAD binding"/>
    <property type="evidence" value="ECO:0007669"/>
    <property type="project" value="InterPro"/>
</dbReference>
<dbReference type="SUPFAM" id="SSF51905">
    <property type="entry name" value="FAD/NAD(P)-binding domain"/>
    <property type="match status" value="1"/>
</dbReference>
<dbReference type="Gene3D" id="3.50.50.60">
    <property type="entry name" value="FAD/NAD(P)-binding domain"/>
    <property type="match status" value="1"/>
</dbReference>
<accession>A0AAW0C282</accession>
<reference evidence="6 7" key="1">
    <citation type="journal article" date="2024" name="J Genomics">
        <title>Draft genome sequencing and assembly of Favolaschia claudopus CIRM-BRFM 2984 isolated from oak limbs.</title>
        <authorList>
            <person name="Navarro D."/>
            <person name="Drula E."/>
            <person name="Chaduli D."/>
            <person name="Cazenave R."/>
            <person name="Ahrendt S."/>
            <person name="Wang J."/>
            <person name="Lipzen A."/>
            <person name="Daum C."/>
            <person name="Barry K."/>
            <person name="Grigoriev I.V."/>
            <person name="Favel A."/>
            <person name="Rosso M.N."/>
            <person name="Martin F."/>
        </authorList>
    </citation>
    <scope>NUCLEOTIDE SEQUENCE [LARGE SCALE GENOMIC DNA]</scope>
    <source>
        <strain evidence="6 7">CIRM-BRFM 2984</strain>
    </source>
</reference>
<dbReference type="InterPro" id="IPR002938">
    <property type="entry name" value="FAD-bd"/>
</dbReference>
<keyword evidence="7" id="KW-1185">Reference proteome</keyword>
<dbReference type="PRINTS" id="PR00420">
    <property type="entry name" value="RNGMNOXGNASE"/>
</dbReference>
<comment type="cofactor">
    <cofactor evidence="1">
        <name>FAD</name>
        <dbReference type="ChEBI" id="CHEBI:57692"/>
    </cofactor>
</comment>
<keyword evidence="3" id="KW-0274">FAD</keyword>
<dbReference type="Gene3D" id="3.40.30.120">
    <property type="match status" value="1"/>
</dbReference>
<evidence type="ECO:0000313" key="7">
    <source>
        <dbReference type="Proteomes" id="UP001362999"/>
    </source>
</evidence>
<evidence type="ECO:0000256" key="3">
    <source>
        <dbReference type="ARBA" id="ARBA00022827"/>
    </source>
</evidence>
<dbReference type="Proteomes" id="UP001362999">
    <property type="component" value="Unassembled WGS sequence"/>
</dbReference>
<evidence type="ECO:0000259" key="5">
    <source>
        <dbReference type="Pfam" id="PF01494"/>
    </source>
</evidence>
<keyword evidence="2" id="KW-0285">Flavoprotein</keyword>
<proteinExistence type="predicted"/>
<dbReference type="PANTHER" id="PTHR43004:SF19">
    <property type="entry name" value="BINDING MONOOXYGENASE, PUTATIVE (JCVI)-RELATED"/>
    <property type="match status" value="1"/>
</dbReference>